<accession>A0AAT9FKM3</accession>
<dbReference type="Pfam" id="PF05618">
    <property type="entry name" value="Zn_protease"/>
    <property type="match status" value="1"/>
</dbReference>
<keyword evidence="4" id="KW-0378">Hydrolase</keyword>
<name>A0AAT9FKM3_9BACT</name>
<dbReference type="PANTHER" id="PTHR38037:SF2">
    <property type="entry name" value="ATP-DEPENDENT ZINC PROTEASE DOMAIN-CONTAINING PROTEIN-RELATED"/>
    <property type="match status" value="1"/>
</dbReference>
<evidence type="ECO:0000313" key="4">
    <source>
        <dbReference type="EMBL" id="BDS06531.1"/>
    </source>
</evidence>
<organism evidence="4">
    <name type="scientific">Oceaniferula spumae</name>
    <dbReference type="NCBI Taxonomy" id="2979115"/>
    <lineage>
        <taxon>Bacteria</taxon>
        <taxon>Pseudomonadati</taxon>
        <taxon>Verrucomicrobiota</taxon>
        <taxon>Verrucomicrobiia</taxon>
        <taxon>Verrucomicrobiales</taxon>
        <taxon>Verrucomicrobiaceae</taxon>
        <taxon>Oceaniferula</taxon>
    </lineage>
</organism>
<dbReference type="EMBL" id="AP026866">
    <property type="protein sequence ID" value="BDS06531.1"/>
    <property type="molecule type" value="Genomic_DNA"/>
</dbReference>
<evidence type="ECO:0000256" key="1">
    <source>
        <dbReference type="SAM" id="MobiDB-lite"/>
    </source>
</evidence>
<feature type="domain" description="Retropepsin-like aspartic endopeptidase" evidence="3">
    <location>
        <begin position="53"/>
        <end position="187"/>
    </location>
</feature>
<dbReference type="PANTHER" id="PTHR38037">
    <property type="entry name" value="ZN_PROTEASE DOMAIN-CONTAINING PROTEIN"/>
    <property type="match status" value="1"/>
</dbReference>
<evidence type="ECO:0000256" key="2">
    <source>
        <dbReference type="SAM" id="SignalP"/>
    </source>
</evidence>
<dbReference type="SUPFAM" id="SSF50630">
    <property type="entry name" value="Acid proteases"/>
    <property type="match status" value="1"/>
</dbReference>
<dbReference type="GO" id="GO:0008233">
    <property type="term" value="F:peptidase activity"/>
    <property type="evidence" value="ECO:0007669"/>
    <property type="project" value="UniProtKB-KW"/>
</dbReference>
<dbReference type="InterPro" id="IPR008503">
    <property type="entry name" value="Asp_endopeptidase"/>
</dbReference>
<keyword evidence="2" id="KW-0732">Signal</keyword>
<keyword evidence="4" id="KW-0645">Protease</keyword>
<feature type="compositionally biased region" description="Basic residues" evidence="1">
    <location>
        <begin position="188"/>
        <end position="199"/>
    </location>
</feature>
<evidence type="ECO:0000259" key="3">
    <source>
        <dbReference type="Pfam" id="PF05618"/>
    </source>
</evidence>
<gene>
    <name evidence="4" type="ORF">NT6N_15710</name>
</gene>
<proteinExistence type="predicted"/>
<protein>
    <submittedName>
        <fullName evidence="4">ATP-dependent Zn protease</fullName>
    </submittedName>
</protein>
<sequence length="207" mass="23057">MMIAKGSIGILMTATFLMAPCMAQDENKPEVEEPATSEEKAVPVEEPKKKTRVYGWKEWVWVVKPEIVLRAKLDTGARTCSIHATNLEPLEIDGKKWVKFTISEPDSESTTRLRYKAPVLRMAKVKNDSGGLDIRYVVPLVFQIGDQKFKGEFTLNDRSTMTCAVLIGRNLLQQLGHVDASRTDLLPKPKKPAPAKKKAPEKVPAGN</sequence>
<feature type="signal peptide" evidence="2">
    <location>
        <begin position="1"/>
        <end position="23"/>
    </location>
</feature>
<dbReference type="InterPro" id="IPR021109">
    <property type="entry name" value="Peptidase_aspartic_dom_sf"/>
</dbReference>
<feature type="chain" id="PRO_5043557624" evidence="2">
    <location>
        <begin position="24"/>
        <end position="207"/>
    </location>
</feature>
<dbReference type="AlphaFoldDB" id="A0AAT9FKM3"/>
<dbReference type="GO" id="GO:0006508">
    <property type="term" value="P:proteolysis"/>
    <property type="evidence" value="ECO:0007669"/>
    <property type="project" value="UniProtKB-KW"/>
</dbReference>
<dbReference type="KEGG" id="osu:NT6N_15710"/>
<dbReference type="Gene3D" id="2.40.70.10">
    <property type="entry name" value="Acid Proteases"/>
    <property type="match status" value="1"/>
</dbReference>
<feature type="region of interest" description="Disordered" evidence="1">
    <location>
        <begin position="182"/>
        <end position="207"/>
    </location>
</feature>
<reference evidence="4" key="1">
    <citation type="submission" date="2024-07" db="EMBL/GenBank/DDBJ databases">
        <title>Complete genome sequence of Verrucomicrobiaceae bacterium NT6N.</title>
        <authorList>
            <person name="Huang C."/>
            <person name="Takami H."/>
            <person name="Hamasaki K."/>
        </authorList>
    </citation>
    <scope>NUCLEOTIDE SEQUENCE</scope>
    <source>
        <strain evidence="4">NT6N</strain>
    </source>
</reference>